<dbReference type="AlphaFoldDB" id="A0A9P4IM59"/>
<reference evidence="2" key="1">
    <citation type="journal article" date="2020" name="Stud. Mycol.">
        <title>101 Dothideomycetes genomes: a test case for predicting lifestyles and emergence of pathogens.</title>
        <authorList>
            <person name="Haridas S."/>
            <person name="Albert R."/>
            <person name="Binder M."/>
            <person name="Bloem J."/>
            <person name="Labutti K."/>
            <person name="Salamov A."/>
            <person name="Andreopoulos B."/>
            <person name="Baker S."/>
            <person name="Barry K."/>
            <person name="Bills G."/>
            <person name="Bluhm B."/>
            <person name="Cannon C."/>
            <person name="Castanera R."/>
            <person name="Culley D."/>
            <person name="Daum C."/>
            <person name="Ezra D."/>
            <person name="Gonzalez J."/>
            <person name="Henrissat B."/>
            <person name="Kuo A."/>
            <person name="Liang C."/>
            <person name="Lipzen A."/>
            <person name="Lutzoni F."/>
            <person name="Magnuson J."/>
            <person name="Mondo S."/>
            <person name="Nolan M."/>
            <person name="Ohm R."/>
            <person name="Pangilinan J."/>
            <person name="Park H.-J."/>
            <person name="Ramirez L."/>
            <person name="Alfaro M."/>
            <person name="Sun H."/>
            <person name="Tritt A."/>
            <person name="Yoshinaga Y."/>
            <person name="Zwiers L.-H."/>
            <person name="Turgeon B."/>
            <person name="Goodwin S."/>
            <person name="Spatafora J."/>
            <person name="Crous P."/>
            <person name="Grigoriev I."/>
        </authorList>
    </citation>
    <scope>NUCLEOTIDE SEQUENCE</scope>
    <source>
        <strain evidence="2">CBS 133067</strain>
    </source>
</reference>
<feature type="chain" id="PRO_5040393160" evidence="1">
    <location>
        <begin position="19"/>
        <end position="223"/>
    </location>
</feature>
<keyword evidence="1" id="KW-0732">Signal</keyword>
<organism evidence="2 3">
    <name type="scientific">Rhizodiscina lignyota</name>
    <dbReference type="NCBI Taxonomy" id="1504668"/>
    <lineage>
        <taxon>Eukaryota</taxon>
        <taxon>Fungi</taxon>
        <taxon>Dikarya</taxon>
        <taxon>Ascomycota</taxon>
        <taxon>Pezizomycotina</taxon>
        <taxon>Dothideomycetes</taxon>
        <taxon>Pleosporomycetidae</taxon>
        <taxon>Aulographales</taxon>
        <taxon>Rhizodiscinaceae</taxon>
        <taxon>Rhizodiscina</taxon>
    </lineage>
</organism>
<feature type="signal peptide" evidence="1">
    <location>
        <begin position="1"/>
        <end position="18"/>
    </location>
</feature>
<keyword evidence="3" id="KW-1185">Reference proteome</keyword>
<dbReference type="EMBL" id="ML978123">
    <property type="protein sequence ID" value="KAF2101813.1"/>
    <property type="molecule type" value="Genomic_DNA"/>
</dbReference>
<sequence>MKSLTVVLLAVAAPFVAAQNRPNVRQSLPFTSVVTGPWFYSASPSQSLSGTKVYARGGKLHLSNRTTADVSPSCRTCVRDTVIFVDGQTSNAYLDSASPQDNQLYIDPITFVLSYTTKSKGLPRGAITNNFIRVGDNPRGQTVSPASCDGCGLNQAPAMWGWPEQSYINSFYACPDDAPRTTSWTLYQRILYYSATVPENNCTYVQLAALNWRGSNPAVTRYN</sequence>
<dbReference type="Proteomes" id="UP000799772">
    <property type="component" value="Unassembled WGS sequence"/>
</dbReference>
<evidence type="ECO:0000256" key="1">
    <source>
        <dbReference type="SAM" id="SignalP"/>
    </source>
</evidence>
<proteinExistence type="predicted"/>
<evidence type="ECO:0000313" key="2">
    <source>
        <dbReference type="EMBL" id="KAF2101813.1"/>
    </source>
</evidence>
<name>A0A9P4IM59_9PEZI</name>
<comment type="caution">
    <text evidence="2">The sequence shown here is derived from an EMBL/GenBank/DDBJ whole genome shotgun (WGS) entry which is preliminary data.</text>
</comment>
<evidence type="ECO:0000313" key="3">
    <source>
        <dbReference type="Proteomes" id="UP000799772"/>
    </source>
</evidence>
<accession>A0A9P4IM59</accession>
<protein>
    <submittedName>
        <fullName evidence="2">Uncharacterized protein</fullName>
    </submittedName>
</protein>
<gene>
    <name evidence="2" type="ORF">NA57DRAFT_73253</name>
</gene>